<dbReference type="AlphaFoldDB" id="A0A7S0FSP9"/>
<evidence type="ECO:0000256" key="1">
    <source>
        <dbReference type="SAM" id="Coils"/>
    </source>
</evidence>
<name>A0A7S0FSP9_9DINO</name>
<reference evidence="4" key="1">
    <citation type="submission" date="2021-01" db="EMBL/GenBank/DDBJ databases">
        <authorList>
            <person name="Corre E."/>
            <person name="Pelletier E."/>
            <person name="Niang G."/>
            <person name="Scheremetjew M."/>
            <person name="Finn R."/>
            <person name="Kale V."/>
            <person name="Holt S."/>
            <person name="Cochrane G."/>
            <person name="Meng A."/>
            <person name="Brown T."/>
            <person name="Cohen L."/>
        </authorList>
    </citation>
    <scope>NUCLEOTIDE SEQUENCE</scope>
    <source>
        <strain evidence="4">Pbaha01</strain>
    </source>
</reference>
<dbReference type="GO" id="GO:0003723">
    <property type="term" value="F:RNA binding"/>
    <property type="evidence" value="ECO:0007669"/>
    <property type="project" value="TreeGrafter"/>
</dbReference>
<evidence type="ECO:0000259" key="3">
    <source>
        <dbReference type="PROSITE" id="PS50188"/>
    </source>
</evidence>
<gene>
    <name evidence="4" type="ORF">PBAH0796_LOCUS24645</name>
</gene>
<dbReference type="InterPro" id="IPR043136">
    <property type="entry name" value="B30.2/SPRY_sf"/>
</dbReference>
<protein>
    <recommendedName>
        <fullName evidence="3">B30.2/SPRY domain-containing protein</fullName>
    </recommendedName>
</protein>
<dbReference type="SUPFAM" id="SSF49899">
    <property type="entry name" value="Concanavalin A-like lectins/glucanases"/>
    <property type="match status" value="1"/>
</dbReference>
<organism evidence="4">
    <name type="scientific">Pyrodinium bahamense</name>
    <dbReference type="NCBI Taxonomy" id="73915"/>
    <lineage>
        <taxon>Eukaryota</taxon>
        <taxon>Sar</taxon>
        <taxon>Alveolata</taxon>
        <taxon>Dinophyceae</taxon>
        <taxon>Gonyaulacales</taxon>
        <taxon>Pyrocystaceae</taxon>
        <taxon>Pyrodinium</taxon>
    </lineage>
</organism>
<dbReference type="GO" id="GO:0005634">
    <property type="term" value="C:nucleus"/>
    <property type="evidence" value="ECO:0007669"/>
    <property type="project" value="TreeGrafter"/>
</dbReference>
<dbReference type="PANTHER" id="PTHR12381:SF56">
    <property type="entry name" value="B30.2_SPRY DOMAIN-CONTAINING PROTEIN-RELATED"/>
    <property type="match status" value="1"/>
</dbReference>
<feature type="compositionally biased region" description="Low complexity" evidence="2">
    <location>
        <begin position="772"/>
        <end position="788"/>
    </location>
</feature>
<evidence type="ECO:0000313" key="4">
    <source>
        <dbReference type="EMBL" id="CAD8380110.1"/>
    </source>
</evidence>
<feature type="coiled-coil region" evidence="1">
    <location>
        <begin position="426"/>
        <end position="460"/>
    </location>
</feature>
<feature type="region of interest" description="Disordered" evidence="2">
    <location>
        <begin position="1"/>
        <end position="21"/>
    </location>
</feature>
<dbReference type="GO" id="GO:0000380">
    <property type="term" value="P:alternative mRNA splicing, via spliceosome"/>
    <property type="evidence" value="ECO:0007669"/>
    <property type="project" value="TreeGrafter"/>
</dbReference>
<dbReference type="InterPro" id="IPR013320">
    <property type="entry name" value="ConA-like_dom_sf"/>
</dbReference>
<feature type="compositionally biased region" description="Basic and acidic residues" evidence="2">
    <location>
        <begin position="746"/>
        <end position="758"/>
    </location>
</feature>
<dbReference type="Gene3D" id="2.60.120.920">
    <property type="match status" value="1"/>
</dbReference>
<feature type="compositionally biased region" description="Polar residues" evidence="2">
    <location>
        <begin position="815"/>
        <end position="829"/>
    </location>
</feature>
<feature type="region of interest" description="Disordered" evidence="2">
    <location>
        <begin position="772"/>
        <end position="933"/>
    </location>
</feature>
<feature type="region of interest" description="Disordered" evidence="2">
    <location>
        <begin position="737"/>
        <end position="758"/>
    </location>
</feature>
<dbReference type="InterPro" id="IPR001870">
    <property type="entry name" value="B30.2/SPRY"/>
</dbReference>
<feature type="domain" description="B30.2/SPRY" evidence="3">
    <location>
        <begin position="42"/>
        <end position="258"/>
    </location>
</feature>
<keyword evidence="1" id="KW-0175">Coiled coil</keyword>
<sequence>MAPKRQAGELPDDEPLAKGYRIEDEPVPEMPEDFMAVQGLVSEVKPPEFECKMEIKEKEMDCLPDPRPTIQDPVAFHSSDSTLNVVSASGGRMLMALSDGGMQFLIAGARANVSISGGRYFFEVRVIEALTPLEGKNAGRGRVPLPRQLVRVGFALAGSSLILADGGDGCICFDSEGFCYADKRRSQVSVPFGKDQAVGVLLNLDAQSPNANTLSLFCNGTRVSEPQPLPEKLRGQPLYPQVAFRNVTLQANFGPTPMVALPFKCRMVQDASQGDAHTMRKPVPKDGKYEVLFPVAFPDEGTFDWLDFFLEKNPQYVELSDRKIQEWAVKSGIWKPRTNSWRHSNDKPDFNFGIQHMDDFSIRRVLSAITAVVPRNYVIMEVKQNLTRAERKANLARFKKPCFKKIAHVVMGEPNAEYKAVIHSKILEEKQAKAEMDWKMRKLEKERKKAIALRQKEMEAQQGVDFQMQEALQGNGLQGLDGVMDALGVEPDDGVPDEPLPRVELTPEERRMSFRTPTTSDVAGHVLNATFDQFCIPEADEGFDEIRFEWQNEANSKAYLNKWVLEKKVTSRIEDLTPGEWFKSKAAEFQRCYQDWQNRQQVFRDSRWLPEPVKAKGGDDEEAQKGDVDIFAVENINDVGNGEPLFAHFKFEDWTLLTLRFEMHLLQAAFKQDVRDPERIGIHESHILFYYSRYFRKPLNPRAFGKETPQEVVELVKDCVWLDPVTKVLASVLPEEPQSPGTFVKMQEEHRRKRQQRIDAGDETARLNFQMLQQQQQQQHWDAQQWEQESSWPPVRQESSWPPVRQESSWPPMPQQETSSWPPMPQDTTWPPVRQDASWPPPRPSKGPCKGGPPNVAPPPPGPTGVVPSDAMAAQHGSGPRLVPAPRGPRPWQQPVGKPWQGGKEGKPWQQPGKGGKWPQTYAPRLGKGKKGC</sequence>
<dbReference type="PROSITE" id="PS50188">
    <property type="entry name" value="B302_SPRY"/>
    <property type="match status" value="1"/>
</dbReference>
<feature type="compositionally biased region" description="Low complexity" evidence="2">
    <location>
        <begin position="908"/>
        <end position="920"/>
    </location>
</feature>
<proteinExistence type="predicted"/>
<dbReference type="InterPro" id="IPR003877">
    <property type="entry name" value="SPRY_dom"/>
</dbReference>
<dbReference type="EMBL" id="HBEG01040349">
    <property type="protein sequence ID" value="CAD8380110.1"/>
    <property type="molecule type" value="Transcribed_RNA"/>
</dbReference>
<evidence type="ECO:0000256" key="2">
    <source>
        <dbReference type="SAM" id="MobiDB-lite"/>
    </source>
</evidence>
<dbReference type="SMART" id="SM00449">
    <property type="entry name" value="SPRY"/>
    <property type="match status" value="1"/>
</dbReference>
<dbReference type="PANTHER" id="PTHR12381">
    <property type="entry name" value="HETEROGENEOUS NUCLEAR RIBONUCLEOPROTEIN U FAMILY MEMBER"/>
    <property type="match status" value="1"/>
</dbReference>
<accession>A0A7S0FSP9</accession>